<feature type="transmembrane region" description="Helical" evidence="2">
    <location>
        <begin position="105"/>
        <end position="129"/>
    </location>
</feature>
<dbReference type="AlphaFoldDB" id="A0A6G4AT25"/>
<evidence type="ECO:0000256" key="1">
    <source>
        <dbReference type="SAM" id="MobiDB-lite"/>
    </source>
</evidence>
<dbReference type="InterPro" id="IPR043857">
    <property type="entry name" value="DUF5819"/>
</dbReference>
<keyword evidence="2" id="KW-0472">Membrane</keyword>
<sequence>MGTVPRAWGPRGRAVDRRARRPGPSGAGRGMADTEPEPADGEPTGPEPQEAEQQEAEPTDPESTDPEPTDPEPRGPEPTASDPAESAPDGDAAEPLTTLSLPAQLIIAVAIAVAAVAAAIHLSAAFLNVSPPNTLTKRHGAAIDDYVYPEFERVWKLFAPNPLQQNIAVQARAEIRTSDGGTATTGWRDLSAQDGAAIHHNPLPSHTQQNELRRGWEFYVGSHDVRERPQGMRGNLSEQYIRRIVMLRLGREEDGGTVERIQVRSATTPVAPPPWSDEKIDTKTVYRTLPWWTVTSDDLPEAKRR</sequence>
<keyword evidence="2" id="KW-0812">Transmembrane</keyword>
<keyword evidence="4" id="KW-1185">Reference proteome</keyword>
<feature type="region of interest" description="Disordered" evidence="1">
    <location>
        <begin position="1"/>
        <end position="95"/>
    </location>
</feature>
<dbReference type="Proteomes" id="UP000476310">
    <property type="component" value="Unassembled WGS sequence"/>
</dbReference>
<gene>
    <name evidence="3" type="ORF">G4H13_36570</name>
</gene>
<reference evidence="3" key="1">
    <citation type="submission" date="2020-02" db="EMBL/GenBank/DDBJ databases">
        <title>A new Streptomyces sp. for controlling soil-borne diseases.</title>
        <authorList>
            <person name="Li X."/>
            <person name="Tian Y."/>
            <person name="Gao K."/>
        </authorList>
    </citation>
    <scope>NUCLEOTIDE SEQUENCE [LARGE SCALE GENOMIC DNA]</scope>
    <source>
        <strain evidence="3">0250</strain>
    </source>
</reference>
<protein>
    <submittedName>
        <fullName evidence="3">Uncharacterized protein</fullName>
    </submittedName>
</protein>
<feature type="compositionally biased region" description="Acidic residues" evidence="1">
    <location>
        <begin position="49"/>
        <end position="70"/>
    </location>
</feature>
<name>A0A6G4AT25_9ACTN</name>
<evidence type="ECO:0000256" key="2">
    <source>
        <dbReference type="SAM" id="Phobius"/>
    </source>
</evidence>
<comment type="caution">
    <text evidence="3">The sequence shown here is derived from an EMBL/GenBank/DDBJ whole genome shotgun (WGS) entry which is preliminary data.</text>
</comment>
<evidence type="ECO:0000313" key="3">
    <source>
        <dbReference type="EMBL" id="NEW75721.1"/>
    </source>
</evidence>
<evidence type="ECO:0000313" key="4">
    <source>
        <dbReference type="Proteomes" id="UP000476310"/>
    </source>
</evidence>
<dbReference type="EMBL" id="JAAIKT010000065">
    <property type="protein sequence ID" value="NEW75721.1"/>
    <property type="molecule type" value="Genomic_DNA"/>
</dbReference>
<keyword evidence="2" id="KW-1133">Transmembrane helix</keyword>
<dbReference type="Pfam" id="PF19136">
    <property type="entry name" value="DUF5819"/>
    <property type="match status" value="1"/>
</dbReference>
<proteinExistence type="predicted"/>
<accession>A0A6G4AT25</accession>
<organism evidence="3 4">
    <name type="scientific">Streptomyces rhizosphaericus</name>
    <dbReference type="NCBI Taxonomy" id="114699"/>
    <lineage>
        <taxon>Bacteria</taxon>
        <taxon>Bacillati</taxon>
        <taxon>Actinomycetota</taxon>
        <taxon>Actinomycetes</taxon>
        <taxon>Kitasatosporales</taxon>
        <taxon>Streptomycetaceae</taxon>
        <taxon>Streptomyces</taxon>
        <taxon>Streptomyces violaceusniger group</taxon>
    </lineage>
</organism>